<evidence type="ECO:0000313" key="2">
    <source>
        <dbReference type="EMBL" id="MBM7717431.1"/>
    </source>
</evidence>
<dbReference type="GO" id="GO:0016853">
    <property type="term" value="F:isomerase activity"/>
    <property type="evidence" value="ECO:0007669"/>
    <property type="project" value="UniProtKB-KW"/>
</dbReference>
<dbReference type="PANTHER" id="PTHR13887:SF41">
    <property type="entry name" value="THIOREDOXIN SUPERFAMILY PROTEIN"/>
    <property type="match status" value="1"/>
</dbReference>
<dbReference type="CDD" id="cd03024">
    <property type="entry name" value="DsbA_FrnE"/>
    <property type="match status" value="1"/>
</dbReference>
<organism evidence="2 3">
    <name type="scientific">Siminovitchia thermophila</name>
    <dbReference type="NCBI Taxonomy" id="1245522"/>
    <lineage>
        <taxon>Bacteria</taxon>
        <taxon>Bacillati</taxon>
        <taxon>Bacillota</taxon>
        <taxon>Bacilli</taxon>
        <taxon>Bacillales</taxon>
        <taxon>Bacillaceae</taxon>
        <taxon>Siminovitchia</taxon>
    </lineage>
</organism>
<accession>A0ABS2RCN3</accession>
<dbReference type="PANTHER" id="PTHR13887">
    <property type="entry name" value="GLUTATHIONE S-TRANSFERASE KAPPA"/>
    <property type="match status" value="1"/>
</dbReference>
<keyword evidence="3" id="KW-1185">Reference proteome</keyword>
<dbReference type="InterPro" id="IPR001853">
    <property type="entry name" value="DSBA-like_thioredoxin_dom"/>
</dbReference>
<dbReference type="RefSeq" id="WP_205180309.1">
    <property type="nucleotide sequence ID" value="NZ_JAFBFH010000047.1"/>
</dbReference>
<sequence>MKIEVWSDYACPFCYIGKRRLEKALNQFAHRYQVQVEFKSFELDPDAPRDTEKSNHERLAEKYGMTVEKAKQMGENIRQQAADEGLDFQFDTLIPTNTFDAHRLTHFAKKKGKGQEMAEKLLYAYFTESKHLGDHAVLANIAEASGLGREEALAVLKDDSAYAAEVRHDERAAQQMGVRGVPFFVINQKYGISGAQPMQTFLNALQKVWDEDEQAPVLQDLGEEGTACGDEGCDIPEEK</sequence>
<proteinExistence type="predicted"/>
<comment type="caution">
    <text evidence="2">The sequence shown here is derived from an EMBL/GenBank/DDBJ whole genome shotgun (WGS) entry which is preliminary data.</text>
</comment>
<dbReference type="Pfam" id="PF01323">
    <property type="entry name" value="DSBA"/>
    <property type="match status" value="1"/>
</dbReference>
<name>A0ABS2RCN3_9BACI</name>
<evidence type="ECO:0000259" key="1">
    <source>
        <dbReference type="Pfam" id="PF01323"/>
    </source>
</evidence>
<dbReference type="SUPFAM" id="SSF52833">
    <property type="entry name" value="Thioredoxin-like"/>
    <property type="match status" value="1"/>
</dbReference>
<dbReference type="EMBL" id="JAFBFH010000047">
    <property type="protein sequence ID" value="MBM7717431.1"/>
    <property type="molecule type" value="Genomic_DNA"/>
</dbReference>
<protein>
    <submittedName>
        <fullName evidence="2">DsbA family dithiol-disulfide isomerase</fullName>
    </submittedName>
</protein>
<evidence type="ECO:0000313" key="3">
    <source>
        <dbReference type="Proteomes" id="UP000823485"/>
    </source>
</evidence>
<feature type="domain" description="DSBA-like thioredoxin" evidence="1">
    <location>
        <begin position="3"/>
        <end position="206"/>
    </location>
</feature>
<reference evidence="2 3" key="1">
    <citation type="submission" date="2021-01" db="EMBL/GenBank/DDBJ databases">
        <title>Genomic Encyclopedia of Type Strains, Phase IV (KMG-IV): sequencing the most valuable type-strain genomes for metagenomic binning, comparative biology and taxonomic classification.</title>
        <authorList>
            <person name="Goeker M."/>
        </authorList>
    </citation>
    <scope>NUCLEOTIDE SEQUENCE [LARGE SCALE GENOMIC DNA]</scope>
    <source>
        <strain evidence="2 3">DSM 105453</strain>
    </source>
</reference>
<dbReference type="Proteomes" id="UP000823485">
    <property type="component" value="Unassembled WGS sequence"/>
</dbReference>
<dbReference type="InterPro" id="IPR036249">
    <property type="entry name" value="Thioredoxin-like_sf"/>
</dbReference>
<keyword evidence="2" id="KW-0413">Isomerase</keyword>
<gene>
    <name evidence="2" type="ORF">JOC94_004459</name>
</gene>
<dbReference type="Gene3D" id="3.40.30.10">
    <property type="entry name" value="Glutaredoxin"/>
    <property type="match status" value="1"/>
</dbReference>